<organism evidence="11">
    <name type="scientific">Psilocybe cubensis</name>
    <name type="common">Psychedelic mushroom</name>
    <name type="synonym">Stropharia cubensis</name>
    <dbReference type="NCBI Taxonomy" id="181762"/>
    <lineage>
        <taxon>Eukaryota</taxon>
        <taxon>Fungi</taxon>
        <taxon>Dikarya</taxon>
        <taxon>Basidiomycota</taxon>
        <taxon>Agaricomycotina</taxon>
        <taxon>Agaricomycetes</taxon>
        <taxon>Agaricomycetidae</taxon>
        <taxon>Agaricales</taxon>
        <taxon>Agaricineae</taxon>
        <taxon>Strophariaceae</taxon>
        <taxon>Psilocybe</taxon>
    </lineage>
</organism>
<dbReference type="PROSITE" id="PS51760">
    <property type="entry name" value="GH10_2"/>
    <property type="match status" value="1"/>
</dbReference>
<evidence type="ECO:0000256" key="6">
    <source>
        <dbReference type="ARBA" id="ARBA00023326"/>
    </source>
</evidence>
<dbReference type="PRINTS" id="PR00134">
    <property type="entry name" value="GLHYDRLASE10"/>
</dbReference>
<evidence type="ECO:0000259" key="10">
    <source>
        <dbReference type="PROSITE" id="PS51760"/>
    </source>
</evidence>
<dbReference type="GO" id="GO:0005576">
    <property type="term" value="C:extracellular region"/>
    <property type="evidence" value="ECO:0007669"/>
    <property type="project" value="InterPro"/>
</dbReference>
<feature type="signal peptide" evidence="9">
    <location>
        <begin position="1"/>
        <end position="20"/>
    </location>
</feature>
<comment type="similarity">
    <text evidence="1 8">Belongs to the glycosyl hydrolase 10 (cellulase F) family.</text>
</comment>
<keyword evidence="6 8" id="KW-0624">Polysaccharide degradation</keyword>
<evidence type="ECO:0000256" key="4">
    <source>
        <dbReference type="ARBA" id="ARBA00023277"/>
    </source>
</evidence>
<evidence type="ECO:0000256" key="8">
    <source>
        <dbReference type="RuleBase" id="RU361174"/>
    </source>
</evidence>
<proteinExistence type="inferred from homology"/>
<dbReference type="Pfam" id="PF00734">
    <property type="entry name" value="CBM_1"/>
    <property type="match status" value="1"/>
</dbReference>
<dbReference type="EMBL" id="JAFIQS010000003">
    <property type="protein sequence ID" value="KAG5171502.1"/>
    <property type="molecule type" value="Genomic_DNA"/>
</dbReference>
<dbReference type="PANTHER" id="PTHR31490">
    <property type="entry name" value="GLYCOSYL HYDROLASE"/>
    <property type="match status" value="1"/>
</dbReference>
<dbReference type="InterPro" id="IPR031158">
    <property type="entry name" value="GH10_AS"/>
</dbReference>
<dbReference type="InterPro" id="IPR044846">
    <property type="entry name" value="GH10"/>
</dbReference>
<feature type="domain" description="GH10" evidence="10">
    <location>
        <begin position="107"/>
        <end position="410"/>
    </location>
</feature>
<keyword evidence="4 8" id="KW-0119">Carbohydrate metabolism</keyword>
<reference evidence="11" key="1">
    <citation type="submission" date="2021-02" db="EMBL/GenBank/DDBJ databases">
        <title>Psilocybe cubensis genome.</title>
        <authorList>
            <person name="Mckernan K.J."/>
            <person name="Crawford S."/>
            <person name="Trippe A."/>
            <person name="Kane L.T."/>
            <person name="Mclaughlin S."/>
        </authorList>
    </citation>
    <scope>NUCLEOTIDE SEQUENCE [LARGE SCALE GENOMIC DNA]</scope>
    <source>
        <strain evidence="11">MGC-MH-2018</strain>
    </source>
</reference>
<dbReference type="EC" id="3.2.1.8" evidence="8"/>
<dbReference type="SUPFAM" id="SSF51445">
    <property type="entry name" value="(Trans)glycosidases"/>
    <property type="match status" value="1"/>
</dbReference>
<dbReference type="Pfam" id="PF00331">
    <property type="entry name" value="Glyco_hydro_10"/>
    <property type="match status" value="1"/>
</dbReference>
<dbReference type="InterPro" id="IPR017853">
    <property type="entry name" value="GH"/>
</dbReference>
<keyword evidence="3 8" id="KW-0378">Hydrolase</keyword>
<evidence type="ECO:0000313" key="11">
    <source>
        <dbReference type="EMBL" id="KAG5171502.1"/>
    </source>
</evidence>
<comment type="caution">
    <text evidence="11">The sequence shown here is derived from an EMBL/GenBank/DDBJ whole genome shotgun (WGS) entry which is preliminary data.</text>
</comment>
<dbReference type="SMART" id="SM00633">
    <property type="entry name" value="Glyco_10"/>
    <property type="match status" value="1"/>
</dbReference>
<accession>A0A8H7Y2A6</accession>
<gene>
    <name evidence="11" type="ORF">JR316_003589</name>
</gene>
<sequence>MSKLLTFVTVAIIAAQQAAAVPVWGQCDGINYGGSKVCESTSNIRQIAAKLSTSDFKAMLAQLVSISTIGIPNASPEALTIPLRPQGLYPPPPAVARKLRPPLTREPAFTASLSLVAKNSGSGTCADSALLNNAANAAVIRAEFGQLTPENSMKWDSIEPSRGSFSFSGADTLVNWAVSNGKLIRGHTLVWHSQLPNWVEQINDRNTLTSVIQNHISNVAGRYAGKLYGLSQLFLSPWDVVNEILNEDGSLRSSVFSRVLGESFVTIAFNAARAADSTAKLFINDYNLDSNNAKTQGMVSLVRRINASGRIIDGIGTQMHLSANGAGGAQAALTALASTGLPVEITELDIAGASSNDYVTVLRACLNTAACEAITSWGVRDTDSWRANTNPLLFDSNYRPKAAYNALIAAL</sequence>
<dbReference type="GO" id="GO:0000272">
    <property type="term" value="P:polysaccharide catabolic process"/>
    <property type="evidence" value="ECO:0007669"/>
    <property type="project" value="UniProtKB-KW"/>
</dbReference>
<evidence type="ECO:0000256" key="2">
    <source>
        <dbReference type="ARBA" id="ARBA00022729"/>
    </source>
</evidence>
<evidence type="ECO:0000256" key="5">
    <source>
        <dbReference type="ARBA" id="ARBA00023295"/>
    </source>
</evidence>
<name>A0A8H7Y2A6_PSICU</name>
<comment type="catalytic activity">
    <reaction evidence="8">
        <text>Endohydrolysis of (1-&gt;4)-beta-D-xylosidic linkages in xylans.</text>
        <dbReference type="EC" id="3.2.1.8"/>
    </reaction>
</comment>
<evidence type="ECO:0000256" key="9">
    <source>
        <dbReference type="SAM" id="SignalP"/>
    </source>
</evidence>
<dbReference type="AlphaFoldDB" id="A0A8H7Y2A6"/>
<dbReference type="GO" id="GO:0031176">
    <property type="term" value="F:endo-1,4-beta-xylanase activity"/>
    <property type="evidence" value="ECO:0007669"/>
    <property type="project" value="UniProtKB-EC"/>
</dbReference>
<protein>
    <recommendedName>
        <fullName evidence="8">Beta-xylanase</fullName>
        <ecNumber evidence="8">3.2.1.8</ecNumber>
    </recommendedName>
</protein>
<dbReference type="PROSITE" id="PS00591">
    <property type="entry name" value="GH10_1"/>
    <property type="match status" value="1"/>
</dbReference>
<feature type="chain" id="PRO_5034378875" description="Beta-xylanase" evidence="9">
    <location>
        <begin position="21"/>
        <end position="411"/>
    </location>
</feature>
<feature type="active site" description="Nucleophile" evidence="7">
    <location>
        <position position="347"/>
    </location>
</feature>
<dbReference type="InterPro" id="IPR000254">
    <property type="entry name" value="CBD"/>
</dbReference>
<dbReference type="GO" id="GO:0030248">
    <property type="term" value="F:cellulose binding"/>
    <property type="evidence" value="ECO:0007669"/>
    <property type="project" value="InterPro"/>
</dbReference>
<dbReference type="Gene3D" id="3.20.20.80">
    <property type="entry name" value="Glycosidases"/>
    <property type="match status" value="1"/>
</dbReference>
<keyword evidence="2 9" id="KW-0732">Signal</keyword>
<evidence type="ECO:0000256" key="3">
    <source>
        <dbReference type="ARBA" id="ARBA00022801"/>
    </source>
</evidence>
<dbReference type="PANTHER" id="PTHR31490:SF76">
    <property type="entry name" value="ENDO-1,4-BETA-XYLANASE C"/>
    <property type="match status" value="1"/>
</dbReference>
<keyword evidence="5 8" id="KW-0326">Glycosidase</keyword>
<dbReference type="InterPro" id="IPR001000">
    <property type="entry name" value="GH10_dom"/>
</dbReference>
<evidence type="ECO:0000256" key="1">
    <source>
        <dbReference type="ARBA" id="ARBA00007495"/>
    </source>
</evidence>
<evidence type="ECO:0000256" key="7">
    <source>
        <dbReference type="PROSITE-ProRule" id="PRU10061"/>
    </source>
</evidence>